<gene>
    <name evidence="10" type="ORF">DSAG12_01414</name>
</gene>
<dbReference type="EMBL" id="CP042905">
    <property type="protein sequence ID" value="QEE15588.1"/>
    <property type="molecule type" value="Genomic_DNA"/>
</dbReference>
<dbReference type="SUPFAM" id="SSF48310">
    <property type="entry name" value="Aldehyde ferredoxin oxidoreductase, C-terminal domains"/>
    <property type="match status" value="1"/>
</dbReference>
<dbReference type="InterPro" id="IPR013985">
    <property type="entry name" value="Ald_Fedxn_OxRdtase_dom3"/>
</dbReference>
<dbReference type="PANTHER" id="PTHR30038:SF0">
    <property type="entry name" value="TUNGSTEN-CONTAINING ALDEHYDE FERREDOXIN OXIDOREDUCTASE"/>
    <property type="match status" value="1"/>
</dbReference>
<comment type="similarity">
    <text evidence="2">Belongs to the AOR/FOR family.</text>
</comment>
<proteinExistence type="inferred from homology"/>
<evidence type="ECO:0000256" key="7">
    <source>
        <dbReference type="ARBA" id="ARBA00023014"/>
    </source>
</evidence>
<dbReference type="InterPro" id="IPR036503">
    <property type="entry name" value="Ald_Fedxn_OxRdtase_N_sf"/>
</dbReference>
<dbReference type="Pfam" id="PF01314">
    <property type="entry name" value="AFOR_C"/>
    <property type="match status" value="1"/>
</dbReference>
<organism evidence="10 11">
    <name type="scientific">Promethearchaeum syntrophicum</name>
    <dbReference type="NCBI Taxonomy" id="2594042"/>
    <lineage>
        <taxon>Archaea</taxon>
        <taxon>Promethearchaeati</taxon>
        <taxon>Promethearchaeota</taxon>
        <taxon>Promethearchaeia</taxon>
        <taxon>Promethearchaeales</taxon>
        <taxon>Promethearchaeaceae</taxon>
        <taxon>Promethearchaeum</taxon>
    </lineage>
</organism>
<dbReference type="GeneID" id="41329410"/>
<evidence type="ECO:0000256" key="8">
    <source>
        <dbReference type="ARBA" id="ARBA00049934"/>
    </source>
</evidence>
<sequence length="572" mass="62601">MSNEKKKIMPDLIRIKLNSKKIEREVVDSEHPLKFYAGRALSSKIIADEVPPLSDPLGPDNKMIFACGFLSGTTAPNSGRISIGAKSPLTKGIKESNVGGRTPALLVRNNIRALVLEEQSPEWVIIKVSDGNVEILDGKKYVGLNNYKLTKTILDEYGSKVGAFMIATGGELQFANSSVASIDMEGYPSRHAGRGGLGSVMGSKKVKAIVVISPSQSLMQYANQEAFKPVASTWFKALNIANKETKHVFGTPGCLLEMNEMHGLPTQNYRRGQFKDAEKIGGEAVHELIVKNKGKYGLACSPGCAIQCSNMILDSEGTHITSSFEYETIGLLGSNLLISDLEKIAQMDKLCDDFGIDTIETGSCLGVLMDAGKIEWGDADRCIELIEGLREKKSESLDLGLGVYELGMKLGHSRIPHVKHQAFPSYEPRSLKAPSITFVTGPMGADHTAGDVSGENPNKSEGKVAISKEKQIHTMIVDSFGICYFVGANSETTAKLSKLVSARYGDTWDKNLDEWTDWAKSCIIMERDFNVASGLAATDTLPKFMLEEKLEEAPFHWDFNPDEIAHYWDDFN</sequence>
<evidence type="ECO:0000313" key="10">
    <source>
        <dbReference type="EMBL" id="QEE15588.1"/>
    </source>
</evidence>
<dbReference type="Pfam" id="PF02730">
    <property type="entry name" value="AFOR_N"/>
    <property type="match status" value="1"/>
</dbReference>
<evidence type="ECO:0000256" key="5">
    <source>
        <dbReference type="ARBA" id="ARBA00023002"/>
    </source>
</evidence>
<keyword evidence="5" id="KW-0560">Oxidoreductase</keyword>
<dbReference type="SUPFAM" id="SSF56228">
    <property type="entry name" value="Aldehyde ferredoxin oxidoreductase, N-terminal domain"/>
    <property type="match status" value="1"/>
</dbReference>
<evidence type="ECO:0000256" key="1">
    <source>
        <dbReference type="ARBA" id="ARBA00001966"/>
    </source>
</evidence>
<protein>
    <submittedName>
        <fullName evidence="10">Aldehyde ferredoxin oxidoreductase C-terminal domain-containing protein</fullName>
    </submittedName>
</protein>
<dbReference type="GO" id="GO:0046872">
    <property type="term" value="F:metal ion binding"/>
    <property type="evidence" value="ECO:0007669"/>
    <property type="project" value="UniProtKB-KW"/>
</dbReference>
<dbReference type="GO" id="GO:0009055">
    <property type="term" value="F:electron transfer activity"/>
    <property type="evidence" value="ECO:0007669"/>
    <property type="project" value="InterPro"/>
</dbReference>
<dbReference type="Proteomes" id="UP000321408">
    <property type="component" value="Chromosome"/>
</dbReference>
<reference evidence="10 11" key="2">
    <citation type="journal article" date="2024" name="Int. J. Syst. Evol. Microbiol.">
        <title>Promethearchaeum syntrophicum gen. nov., sp. nov., an anaerobic, obligately syntrophic archaeon, the first isolate of the lineage 'Asgard' archaea, and proposal of the new archaeal phylum Promethearchaeota phyl. nov. and kingdom Promethearchaeati regn. nov.</title>
        <authorList>
            <person name="Imachi H."/>
            <person name="Nobu M.K."/>
            <person name="Kato S."/>
            <person name="Takaki Y."/>
            <person name="Miyazaki M."/>
            <person name="Miyata M."/>
            <person name="Ogawara M."/>
            <person name="Saito Y."/>
            <person name="Sakai S."/>
            <person name="Tahara Y.O."/>
            <person name="Takano Y."/>
            <person name="Tasumi E."/>
            <person name="Uematsu K."/>
            <person name="Yoshimura T."/>
            <person name="Itoh T."/>
            <person name="Ohkuma M."/>
            <person name="Takai K."/>
        </authorList>
    </citation>
    <scope>NUCLEOTIDE SEQUENCE [LARGE SCALE GENOMIC DNA]</scope>
    <source>
        <strain evidence="10 11">MK-D1</strain>
    </source>
</reference>
<reference evidence="10 11" key="1">
    <citation type="journal article" date="2020" name="Nature">
        <title>Isolation of an archaeon at the prokaryote-eukaryote interface.</title>
        <authorList>
            <person name="Imachi H."/>
            <person name="Nobu M.K."/>
            <person name="Nakahara N."/>
            <person name="Morono Y."/>
            <person name="Ogawara M."/>
            <person name="Takaki Y."/>
            <person name="Takano Y."/>
            <person name="Uematsu K."/>
            <person name="Ikuta T."/>
            <person name="Ito M."/>
            <person name="Matsui Y."/>
            <person name="Miyazaki M."/>
            <person name="Murata K."/>
            <person name="Saito Y."/>
            <person name="Sakai S."/>
            <person name="Song C."/>
            <person name="Tasumi E."/>
            <person name="Yamanaka Y."/>
            <person name="Yamaguchi T."/>
            <person name="Kamagata Y."/>
            <person name="Tamaki H."/>
            <person name="Takai K."/>
        </authorList>
    </citation>
    <scope>NUCLEOTIDE SEQUENCE [LARGE SCALE GENOMIC DNA]</scope>
    <source>
        <strain evidence="10 11">MK-D1</strain>
    </source>
</reference>
<dbReference type="GO" id="GO:0033726">
    <property type="term" value="F:aldehyde ferredoxin oxidoreductase activity"/>
    <property type="evidence" value="ECO:0007669"/>
    <property type="project" value="UniProtKB-EC"/>
</dbReference>
<dbReference type="Gene3D" id="1.10.599.10">
    <property type="entry name" value="Aldehyde Ferredoxin Oxidoreductase Protein, subunit A, domain 3"/>
    <property type="match status" value="1"/>
</dbReference>
<evidence type="ECO:0000256" key="4">
    <source>
        <dbReference type="ARBA" id="ARBA00022723"/>
    </source>
</evidence>
<dbReference type="InterPro" id="IPR001203">
    <property type="entry name" value="OxRdtase_Ald_Fedxn_C"/>
</dbReference>
<keyword evidence="6" id="KW-0408">Iron</keyword>
<accession>A0A5B9D8J9</accession>
<keyword evidence="7" id="KW-0411">Iron-sulfur</keyword>
<evidence type="ECO:0000256" key="6">
    <source>
        <dbReference type="ARBA" id="ARBA00023004"/>
    </source>
</evidence>
<comment type="cofactor">
    <cofactor evidence="8">
        <name>tungstopterin</name>
        <dbReference type="ChEBI" id="CHEBI:30402"/>
    </cofactor>
</comment>
<dbReference type="InterPro" id="IPR036021">
    <property type="entry name" value="Tungsten_al_ferr_oxy-like_C"/>
</dbReference>
<dbReference type="OrthoDB" id="30771at2157"/>
<name>A0A5B9D8J9_9ARCH</name>
<dbReference type="InterPro" id="IPR013984">
    <property type="entry name" value="Ald_Fedxn_OxRdtase_dom2"/>
</dbReference>
<feature type="domain" description="Aldehyde ferredoxin oxidoreductase N-terminal" evidence="9">
    <location>
        <begin position="8"/>
        <end position="216"/>
    </location>
</feature>
<dbReference type="Gene3D" id="3.60.9.10">
    <property type="entry name" value="Aldehyde ferredoxin oxidoreductase, N-terminal domain"/>
    <property type="match status" value="1"/>
</dbReference>
<dbReference type="KEGG" id="psyt:DSAG12_01414"/>
<comment type="cofactor">
    <cofactor evidence="1">
        <name>[4Fe-4S] cluster</name>
        <dbReference type="ChEBI" id="CHEBI:49883"/>
    </cofactor>
</comment>
<dbReference type="SMART" id="SM00790">
    <property type="entry name" value="AFOR_N"/>
    <property type="match status" value="1"/>
</dbReference>
<keyword evidence="4" id="KW-0479">Metal-binding</keyword>
<dbReference type="Gene3D" id="1.10.569.10">
    <property type="entry name" value="Aldehyde Ferredoxin Oxidoreductase Protein, subunit A, domain 2"/>
    <property type="match status" value="1"/>
</dbReference>
<dbReference type="InterPro" id="IPR013983">
    <property type="entry name" value="Ald_Fedxn_OxRdtase_N"/>
</dbReference>
<keyword evidence="11" id="KW-1185">Reference proteome</keyword>
<dbReference type="InterPro" id="IPR051919">
    <property type="entry name" value="W-dependent_AOR"/>
</dbReference>
<evidence type="ECO:0000256" key="2">
    <source>
        <dbReference type="ARBA" id="ARBA00011032"/>
    </source>
</evidence>
<evidence type="ECO:0000256" key="3">
    <source>
        <dbReference type="ARBA" id="ARBA00022485"/>
    </source>
</evidence>
<dbReference type="PANTHER" id="PTHR30038">
    <property type="entry name" value="ALDEHYDE FERREDOXIN OXIDOREDUCTASE"/>
    <property type="match status" value="1"/>
</dbReference>
<dbReference type="RefSeq" id="WP_147662495.1">
    <property type="nucleotide sequence ID" value="NZ_CP042905.2"/>
</dbReference>
<evidence type="ECO:0000313" key="11">
    <source>
        <dbReference type="Proteomes" id="UP000321408"/>
    </source>
</evidence>
<dbReference type="AlphaFoldDB" id="A0A5B9D8J9"/>
<evidence type="ECO:0000259" key="9">
    <source>
        <dbReference type="SMART" id="SM00790"/>
    </source>
</evidence>
<dbReference type="GO" id="GO:0051539">
    <property type="term" value="F:4 iron, 4 sulfur cluster binding"/>
    <property type="evidence" value="ECO:0007669"/>
    <property type="project" value="UniProtKB-KW"/>
</dbReference>
<keyword evidence="3" id="KW-0004">4Fe-4S</keyword>